<comment type="caution">
    <text evidence="3">The sequence shown here is derived from an EMBL/GenBank/DDBJ whole genome shotgun (WGS) entry which is preliminary data.</text>
</comment>
<dbReference type="OrthoDB" id="10350386at2759"/>
<evidence type="ECO:0000256" key="2">
    <source>
        <dbReference type="SAM" id="SignalP"/>
    </source>
</evidence>
<organism evidence="3 4">
    <name type="scientific">Metschnikowia pulcherrima</name>
    <dbReference type="NCBI Taxonomy" id="27326"/>
    <lineage>
        <taxon>Eukaryota</taxon>
        <taxon>Fungi</taxon>
        <taxon>Dikarya</taxon>
        <taxon>Ascomycota</taxon>
        <taxon>Saccharomycotina</taxon>
        <taxon>Pichiomycetes</taxon>
        <taxon>Metschnikowiaceae</taxon>
        <taxon>Metschnikowia</taxon>
    </lineage>
</organism>
<protein>
    <submittedName>
        <fullName evidence="3">Uncharacterized protein</fullName>
    </submittedName>
</protein>
<evidence type="ECO:0000313" key="3">
    <source>
        <dbReference type="EMBL" id="KAF8005262.1"/>
    </source>
</evidence>
<dbReference type="EMBL" id="JACBPP010000001">
    <property type="protein sequence ID" value="KAF8005262.1"/>
    <property type="molecule type" value="Genomic_DNA"/>
</dbReference>
<gene>
    <name evidence="3" type="ORF">HF325_000719</name>
</gene>
<keyword evidence="2" id="KW-0732">Signal</keyword>
<feature type="compositionally biased region" description="Polar residues" evidence="1">
    <location>
        <begin position="236"/>
        <end position="247"/>
    </location>
</feature>
<feature type="region of interest" description="Disordered" evidence="1">
    <location>
        <begin position="505"/>
        <end position="529"/>
    </location>
</feature>
<feature type="compositionally biased region" description="Basic and acidic residues" evidence="1">
    <location>
        <begin position="513"/>
        <end position="525"/>
    </location>
</feature>
<evidence type="ECO:0000313" key="4">
    <source>
        <dbReference type="Proteomes" id="UP000649328"/>
    </source>
</evidence>
<evidence type="ECO:0000256" key="1">
    <source>
        <dbReference type="SAM" id="MobiDB-lite"/>
    </source>
</evidence>
<keyword evidence="4" id="KW-1185">Reference proteome</keyword>
<dbReference type="Proteomes" id="UP000649328">
    <property type="component" value="Unassembled WGS sequence"/>
</dbReference>
<feature type="compositionally biased region" description="Polar residues" evidence="1">
    <location>
        <begin position="203"/>
        <end position="222"/>
    </location>
</feature>
<feature type="signal peptide" evidence="2">
    <location>
        <begin position="1"/>
        <end position="22"/>
    </location>
</feature>
<feature type="region of interest" description="Disordered" evidence="1">
    <location>
        <begin position="318"/>
        <end position="365"/>
    </location>
</feature>
<feature type="compositionally biased region" description="Low complexity" evidence="1">
    <location>
        <begin position="168"/>
        <end position="181"/>
    </location>
</feature>
<feature type="compositionally biased region" description="Basic and acidic residues" evidence="1">
    <location>
        <begin position="150"/>
        <end position="167"/>
    </location>
</feature>
<name>A0A8H7LHP0_9ASCO</name>
<proteinExistence type="predicted"/>
<dbReference type="AlphaFoldDB" id="A0A8H7LHP0"/>
<accession>A0A8H7LHP0</accession>
<sequence length="611" mass="64931">MLPGLFLNGLVQIAFFCSLALAANTESDGAGQTSDSANALIKSRPEYTKFNKFFIERSYGKKYTGEETPATPKSPENSTASELSEAPESQKAPEVQNQVEKEKNSDASSNSTPAPPVQSEKNQVEEEKDSNASFGSAPVPVVSEGETVLEPEKQAGSEQIQLEKAKESNTTSTSITASVISEGDKVLEAENQSEINRPENEIKTGNSTNIEPTDSELKQMNESPGKGVANEENTLRKSTGTLSPQNDTCPDIDLILAELNQEAPLLDKGVDGEDASFTALSAEIASKYASCPGIDVVLAQLNRTEPKANTHEFVQDLQGQKKVSMTENKEVSPQAETESGTAEAGVLGHDTVLSKPAPGNDKENVEGHVNLSASARMNVNDEVPMLEPAKVPEMPMVIPEPAEGKHVPDMSPPILNDSSSRLNQEAGGAVIQGDRVPEETSTLTTTLTKYVYAPDTSTLWNTHTSTVCDENSPCATAPAEKSQGPKNEAIIDSPEPVRLAQATEIPHMPNSVQKEDDSKAEKADSPDQTTDLTFTTTITSTVMSKPMSTYNSTIVLTTCSNATDCALVKTVRPMSGHVPAPKPVVAYEGKASSLTLGGAMMGVLGLVCAFV</sequence>
<feature type="chain" id="PRO_5034060449" evidence="2">
    <location>
        <begin position="23"/>
        <end position="611"/>
    </location>
</feature>
<feature type="region of interest" description="Disordered" evidence="1">
    <location>
        <begin position="61"/>
        <end position="247"/>
    </location>
</feature>
<reference evidence="3" key="1">
    <citation type="submission" date="2020-10" db="EMBL/GenBank/DDBJ databases">
        <title>The Whole-Genome Sequence of Metschnikowia persimmonesis, a Novel Endophytic Yeast Species Isolated from Medicinal Plant Diospyros kaki Thumb.</title>
        <authorList>
            <person name="Rahmat E."/>
            <person name="Kang Y."/>
        </authorList>
    </citation>
    <scope>NUCLEOTIDE SEQUENCE</scope>
    <source>
        <strain evidence="3">KIOM G15050</strain>
    </source>
</reference>